<protein>
    <submittedName>
        <fullName evidence="4">BTB/POZ domain-containing protein KCTD19-like</fullName>
    </submittedName>
</protein>
<feature type="region of interest" description="Disordered" evidence="1">
    <location>
        <begin position="79"/>
        <end position="115"/>
    </location>
</feature>
<dbReference type="SMART" id="SM00225">
    <property type="entry name" value="BTB"/>
    <property type="match status" value="1"/>
</dbReference>
<dbReference type="Proteomes" id="UP000001554">
    <property type="component" value="Unplaced"/>
</dbReference>
<feature type="domain" description="BTB" evidence="2">
    <location>
        <begin position="115"/>
        <end position="232"/>
    </location>
</feature>
<dbReference type="GO" id="GO:0051260">
    <property type="term" value="P:protein homooligomerization"/>
    <property type="evidence" value="ECO:0007669"/>
    <property type="project" value="InterPro"/>
</dbReference>
<gene>
    <name evidence="4" type="primary">LOC118407431</name>
</gene>
<dbReference type="Pfam" id="PF02214">
    <property type="entry name" value="BTB_2"/>
    <property type="match status" value="2"/>
</dbReference>
<dbReference type="SUPFAM" id="SSF54695">
    <property type="entry name" value="POZ domain"/>
    <property type="match status" value="2"/>
</dbReference>
<name>A0A9J7HUU5_BRAFL</name>
<feature type="compositionally biased region" description="Polar residues" evidence="1">
    <location>
        <begin position="79"/>
        <end position="94"/>
    </location>
</feature>
<dbReference type="InterPro" id="IPR011333">
    <property type="entry name" value="SKP1/BTB/POZ_sf"/>
</dbReference>
<accession>A0A9J7HUU5</accession>
<proteinExistence type="predicted"/>
<sequence>MTECFRVDESSYVQTPDRFFIDRDGKIFRHVLNFLRLGELVLPEGFKELHLLEKEAGFYQIQELINAVQFKMGKRVVQTSTMNRKQRQSPSAQKSPDADNNRQESGSIQKGPDDDIVSLNVGGHFYTTTRGTLTRFGNFAGLCWMFRPDGAYDSKAYNFTTTEPFPSLWDKQGRFVIDRDGKIFRHVLNFLRLGELVLPDDFKELRLLEKEAEYYQMPELAEAVRIMMGKKHADSSNKHKVLSLAGGLLLLASVYTLVRARISVN</sequence>
<evidence type="ECO:0000256" key="1">
    <source>
        <dbReference type="SAM" id="MobiDB-lite"/>
    </source>
</evidence>
<evidence type="ECO:0000313" key="3">
    <source>
        <dbReference type="Proteomes" id="UP000001554"/>
    </source>
</evidence>
<dbReference type="InterPro" id="IPR003131">
    <property type="entry name" value="T1-type_BTB"/>
</dbReference>
<dbReference type="AlphaFoldDB" id="A0A9J7HUU5"/>
<evidence type="ECO:0000259" key="2">
    <source>
        <dbReference type="SMART" id="SM00225"/>
    </source>
</evidence>
<dbReference type="OrthoDB" id="2414723at2759"/>
<dbReference type="Gene3D" id="3.30.710.10">
    <property type="entry name" value="Potassium Channel Kv1.1, Chain A"/>
    <property type="match status" value="2"/>
</dbReference>
<evidence type="ECO:0000313" key="4">
    <source>
        <dbReference type="RefSeq" id="XP_035663797.1"/>
    </source>
</evidence>
<dbReference type="KEGG" id="bfo:118407431"/>
<organism evidence="3 4">
    <name type="scientific">Branchiostoma floridae</name>
    <name type="common">Florida lancelet</name>
    <name type="synonym">Amphioxus</name>
    <dbReference type="NCBI Taxonomy" id="7739"/>
    <lineage>
        <taxon>Eukaryota</taxon>
        <taxon>Metazoa</taxon>
        <taxon>Chordata</taxon>
        <taxon>Cephalochordata</taxon>
        <taxon>Leptocardii</taxon>
        <taxon>Amphioxiformes</taxon>
        <taxon>Branchiostomatidae</taxon>
        <taxon>Branchiostoma</taxon>
    </lineage>
</organism>
<keyword evidence="3" id="KW-1185">Reference proteome</keyword>
<dbReference type="GeneID" id="118407431"/>
<dbReference type="PANTHER" id="PTHR14499">
    <property type="entry name" value="POTASSIUM CHANNEL TETRAMERIZATION DOMAIN-CONTAINING"/>
    <property type="match status" value="1"/>
</dbReference>
<dbReference type="PANTHER" id="PTHR14499:SF144">
    <property type="entry name" value="POTASSIUM CHANNEL TETRAMERISATION-TYPE BTB DOMAIN-CONTAINING PROTEIN"/>
    <property type="match status" value="1"/>
</dbReference>
<dbReference type="RefSeq" id="XP_035663797.1">
    <property type="nucleotide sequence ID" value="XM_035807904.1"/>
</dbReference>
<reference evidence="4" key="1">
    <citation type="submission" date="2025-08" db="UniProtKB">
        <authorList>
            <consortium name="RefSeq"/>
        </authorList>
    </citation>
    <scope>IDENTIFICATION</scope>
    <source>
        <strain evidence="4">S238N-H82</strain>
        <tissue evidence="4">Testes</tissue>
    </source>
</reference>
<dbReference type="InterPro" id="IPR000210">
    <property type="entry name" value="BTB/POZ_dom"/>
</dbReference>